<name>A0A078KUR0_9FIRM</name>
<dbReference type="OrthoDB" id="2917865at2"/>
<gene>
    <name evidence="2" type="ORF">CCDG5_1787</name>
</gene>
<dbReference type="AlphaFoldDB" id="A0A078KUR0"/>
<dbReference type="STRING" id="29343.CCDG5_1787"/>
<reference evidence="3" key="1">
    <citation type="submission" date="2014-07" db="EMBL/GenBank/DDBJ databases">
        <authorList>
            <person name="Wibberg D."/>
        </authorList>
    </citation>
    <scope>NUCLEOTIDE SEQUENCE [LARGE SCALE GENOMIC DNA]</scope>
    <source>
        <strain evidence="3">DG5</strain>
    </source>
</reference>
<dbReference type="Pfam" id="PF13346">
    <property type="entry name" value="ABC2_membrane_5"/>
    <property type="match status" value="1"/>
</dbReference>
<feature type="transmembrane region" description="Helical" evidence="1">
    <location>
        <begin position="183"/>
        <end position="207"/>
    </location>
</feature>
<keyword evidence="1" id="KW-1133">Transmembrane helix</keyword>
<feature type="transmembrane region" description="Helical" evidence="1">
    <location>
        <begin position="115"/>
        <end position="137"/>
    </location>
</feature>
<protein>
    <submittedName>
        <fullName evidence="2">Putative membrane protein</fullName>
    </submittedName>
</protein>
<keyword evidence="3" id="KW-1185">Reference proteome</keyword>
<evidence type="ECO:0000256" key="1">
    <source>
        <dbReference type="SAM" id="Phobius"/>
    </source>
</evidence>
<feature type="transmembrane region" description="Helical" evidence="1">
    <location>
        <begin position="80"/>
        <end position="103"/>
    </location>
</feature>
<keyword evidence="1" id="KW-0812">Transmembrane</keyword>
<dbReference type="EMBL" id="LM995447">
    <property type="protein sequence ID" value="CDZ24885.1"/>
    <property type="molecule type" value="Genomic_DNA"/>
</dbReference>
<feature type="transmembrane region" description="Helical" evidence="1">
    <location>
        <begin position="146"/>
        <end position="163"/>
    </location>
</feature>
<organism evidence="2 3">
    <name type="scientific">[Clostridium] cellulosi</name>
    <dbReference type="NCBI Taxonomy" id="29343"/>
    <lineage>
        <taxon>Bacteria</taxon>
        <taxon>Bacillati</taxon>
        <taxon>Bacillota</taxon>
        <taxon>Clostridia</taxon>
        <taxon>Eubacteriales</taxon>
        <taxon>Oscillospiraceae</taxon>
        <taxon>Oscillospiraceae incertae sedis</taxon>
    </lineage>
</organism>
<evidence type="ECO:0000313" key="3">
    <source>
        <dbReference type="Proteomes" id="UP000032431"/>
    </source>
</evidence>
<accession>A0A078KUR0</accession>
<dbReference type="KEGG" id="ccel:CCDG5_1787"/>
<dbReference type="InterPro" id="IPR025699">
    <property type="entry name" value="ABC2_memb-like"/>
</dbReference>
<proteinExistence type="predicted"/>
<keyword evidence="1" id="KW-0472">Membrane</keyword>
<feature type="transmembrane region" description="Helical" evidence="1">
    <location>
        <begin position="16"/>
        <end position="35"/>
    </location>
</feature>
<feature type="transmembrane region" description="Helical" evidence="1">
    <location>
        <begin position="41"/>
        <end position="59"/>
    </location>
</feature>
<dbReference type="PATRIC" id="fig|29343.3.peg.1877"/>
<evidence type="ECO:0000313" key="2">
    <source>
        <dbReference type="EMBL" id="CDZ24885.1"/>
    </source>
</evidence>
<dbReference type="Proteomes" id="UP000032431">
    <property type="component" value="Chromosome I"/>
</dbReference>
<dbReference type="HOGENOM" id="CLU_107505_0_0_9"/>
<sequence length="212" mass="23319">MGALKSMLLDLKACKVYWKNIILVLFVLGLFVINMSKSVDALFLVIFLLFLPLWQYPFAAYDKCSLLYLSLPQKKSDIVLGRYLLAVLGIVFAFILSACIGLICDPQSVKNGDMFLIASVSTLFIAVLISVQAPIFFKFGYMRSRIFAFLSLGIIAGLIGFALPEAVVGKDISSVMEMAKSPLIPVILLIISAIIVVVSYCISLAVFEKKDI</sequence>